<dbReference type="Pfam" id="PF17827">
    <property type="entry name" value="PrmC_N"/>
    <property type="match status" value="1"/>
</dbReference>
<gene>
    <name evidence="5 8" type="primary">prmC</name>
    <name evidence="8" type="ORF">I6G28_01555</name>
</gene>
<proteinExistence type="inferred from homology"/>
<dbReference type="RefSeq" id="WP_108044248.1">
    <property type="nucleotide sequence ID" value="NZ_CP065726.1"/>
</dbReference>
<dbReference type="InterPro" id="IPR040758">
    <property type="entry name" value="PrmC_N"/>
</dbReference>
<feature type="domain" description="Release factor glutamine methyltransferase N-terminal" evidence="7">
    <location>
        <begin position="11"/>
        <end position="66"/>
    </location>
</feature>
<dbReference type="InterPro" id="IPR050320">
    <property type="entry name" value="N5-glutamine_MTase"/>
</dbReference>
<feature type="binding site" evidence="5">
    <location>
        <position position="176"/>
    </location>
    <ligand>
        <name>S-adenosyl-L-methionine</name>
        <dbReference type="ChEBI" id="CHEBI:59789"/>
    </ligand>
</feature>
<dbReference type="Gene3D" id="1.10.8.10">
    <property type="entry name" value="DNA helicase RuvA subunit, C-terminal domain"/>
    <property type="match status" value="1"/>
</dbReference>
<dbReference type="HAMAP" id="MF_02126">
    <property type="entry name" value="RF_methyltr_PrmC"/>
    <property type="match status" value="1"/>
</dbReference>
<name>A0A7T3BME3_NEICI</name>
<dbReference type="GeneID" id="84021737"/>
<dbReference type="GO" id="GO:0032259">
    <property type="term" value="P:methylation"/>
    <property type="evidence" value="ECO:0007669"/>
    <property type="project" value="UniProtKB-KW"/>
</dbReference>
<keyword evidence="2 5" id="KW-0808">Transferase</keyword>
<comment type="catalytic activity">
    <reaction evidence="4 5">
        <text>L-glutaminyl-[peptide chain release factor] + S-adenosyl-L-methionine = N(5)-methyl-L-glutaminyl-[peptide chain release factor] + S-adenosyl-L-homocysteine + H(+)</text>
        <dbReference type="Rhea" id="RHEA:42896"/>
        <dbReference type="Rhea" id="RHEA-COMP:10271"/>
        <dbReference type="Rhea" id="RHEA-COMP:10272"/>
        <dbReference type="ChEBI" id="CHEBI:15378"/>
        <dbReference type="ChEBI" id="CHEBI:30011"/>
        <dbReference type="ChEBI" id="CHEBI:57856"/>
        <dbReference type="ChEBI" id="CHEBI:59789"/>
        <dbReference type="ChEBI" id="CHEBI:61891"/>
        <dbReference type="EC" id="2.1.1.297"/>
    </reaction>
</comment>
<dbReference type="Gene3D" id="3.40.50.150">
    <property type="entry name" value="Vaccinia Virus protein VP39"/>
    <property type="match status" value="1"/>
</dbReference>
<dbReference type="CDD" id="cd02440">
    <property type="entry name" value="AdoMet_MTases"/>
    <property type="match status" value="1"/>
</dbReference>
<comment type="function">
    <text evidence="5">Methylates the class 1 translation termination release factors RF1/PrfA and RF2/PrfB on the glutamine residue of the universally conserved GGQ motif.</text>
</comment>
<dbReference type="GO" id="GO:0102559">
    <property type="term" value="F:peptide chain release factor N(5)-glutamine methyltransferase activity"/>
    <property type="evidence" value="ECO:0007669"/>
    <property type="project" value="UniProtKB-EC"/>
</dbReference>
<keyword evidence="9" id="KW-1185">Reference proteome</keyword>
<dbReference type="EMBL" id="CP065726">
    <property type="protein sequence ID" value="QPT38282.1"/>
    <property type="molecule type" value="Genomic_DNA"/>
</dbReference>
<dbReference type="EC" id="2.1.1.297" evidence="5"/>
<evidence type="ECO:0000256" key="2">
    <source>
        <dbReference type="ARBA" id="ARBA00022679"/>
    </source>
</evidence>
<protein>
    <recommendedName>
        <fullName evidence="5">Release factor glutamine methyltransferase</fullName>
        <shortName evidence="5">RF MTase</shortName>
        <ecNumber evidence="5">2.1.1.297</ecNumber>
    </recommendedName>
    <alternativeName>
        <fullName evidence="5">N5-glutamine methyltransferase PrmC</fullName>
    </alternativeName>
    <alternativeName>
        <fullName evidence="5">Protein-(glutamine-N5) MTase PrmC</fullName>
    </alternativeName>
    <alternativeName>
        <fullName evidence="5">Protein-glutamine N-methyltransferase PrmC</fullName>
    </alternativeName>
</protein>
<dbReference type="PROSITE" id="PS00092">
    <property type="entry name" value="N6_MTASE"/>
    <property type="match status" value="1"/>
</dbReference>
<evidence type="ECO:0000313" key="9">
    <source>
        <dbReference type="Proteomes" id="UP000594865"/>
    </source>
</evidence>
<reference evidence="8 9" key="1">
    <citation type="submission" date="2020-12" db="EMBL/GenBank/DDBJ databases">
        <title>FDA dAtabase for Regulatory Grade micrObial Sequences (FDA-ARGOS): Supporting development and validation of Infectious Disease Dx tests.</title>
        <authorList>
            <person name="Sproer C."/>
            <person name="Gronow S."/>
            <person name="Severitt S."/>
            <person name="Schroder I."/>
            <person name="Tallon L."/>
            <person name="Sadzewicz L."/>
            <person name="Zhao X."/>
            <person name="Boylan J."/>
            <person name="Ott S."/>
            <person name="Bowen H."/>
            <person name="Vavikolanu K."/>
            <person name="Mehta A."/>
            <person name="Aluvathingal J."/>
            <person name="Nadendla S."/>
            <person name="Lowell S."/>
            <person name="Myers T."/>
            <person name="Yan Y."/>
            <person name="Sichtig H."/>
        </authorList>
    </citation>
    <scope>NUCLEOTIDE SEQUENCE [LARGE SCALE GENOMIC DNA]</scope>
    <source>
        <strain evidence="8 9">FDAARGOS_871</strain>
    </source>
</reference>
<feature type="binding site" evidence="5">
    <location>
        <position position="159"/>
    </location>
    <ligand>
        <name>S-adenosyl-L-methionine</name>
        <dbReference type="ChEBI" id="CHEBI:59789"/>
    </ligand>
</feature>
<evidence type="ECO:0000256" key="3">
    <source>
        <dbReference type="ARBA" id="ARBA00022691"/>
    </source>
</evidence>
<organism evidence="8 9">
    <name type="scientific">Neisseria cinerea</name>
    <dbReference type="NCBI Taxonomy" id="483"/>
    <lineage>
        <taxon>Bacteria</taxon>
        <taxon>Pseudomonadati</taxon>
        <taxon>Pseudomonadota</taxon>
        <taxon>Betaproteobacteria</taxon>
        <taxon>Neisseriales</taxon>
        <taxon>Neisseriaceae</taxon>
        <taxon>Neisseria</taxon>
    </lineage>
</organism>
<evidence type="ECO:0000259" key="6">
    <source>
        <dbReference type="Pfam" id="PF05175"/>
    </source>
</evidence>
<feature type="domain" description="Methyltransferase small" evidence="6">
    <location>
        <begin position="102"/>
        <end position="185"/>
    </location>
</feature>
<dbReference type="GO" id="GO:0003676">
    <property type="term" value="F:nucleic acid binding"/>
    <property type="evidence" value="ECO:0007669"/>
    <property type="project" value="InterPro"/>
</dbReference>
<dbReference type="InterPro" id="IPR007848">
    <property type="entry name" value="Small_mtfrase_dom"/>
</dbReference>
<keyword evidence="3 5" id="KW-0949">S-adenosyl-L-methionine</keyword>
<dbReference type="InterPro" id="IPR002052">
    <property type="entry name" value="DNA_methylase_N6_adenine_CS"/>
</dbReference>
<evidence type="ECO:0000256" key="4">
    <source>
        <dbReference type="ARBA" id="ARBA00048391"/>
    </source>
</evidence>
<dbReference type="NCBIfam" id="TIGR00536">
    <property type="entry name" value="hemK_fam"/>
    <property type="match status" value="1"/>
</dbReference>
<dbReference type="Proteomes" id="UP000594865">
    <property type="component" value="Chromosome"/>
</dbReference>
<accession>A0A7T3BME3</accession>
<evidence type="ECO:0000313" key="8">
    <source>
        <dbReference type="EMBL" id="QPT38282.1"/>
    </source>
</evidence>
<comment type="similarity">
    <text evidence="5">Belongs to the protein N5-glutamine methyltransferase family. PrmC subfamily.</text>
</comment>
<evidence type="ECO:0000259" key="7">
    <source>
        <dbReference type="Pfam" id="PF17827"/>
    </source>
</evidence>
<dbReference type="FunFam" id="3.40.50.150:FF:000053">
    <property type="entry name" value="Release factor glutamine methyltransferase"/>
    <property type="match status" value="1"/>
</dbReference>
<feature type="binding site" evidence="5">
    <location>
        <position position="132"/>
    </location>
    <ligand>
        <name>S-adenosyl-L-methionine</name>
        <dbReference type="ChEBI" id="CHEBI:59789"/>
    </ligand>
</feature>
<dbReference type="AlphaFoldDB" id="A0A7T3BME3"/>
<dbReference type="NCBIfam" id="TIGR03534">
    <property type="entry name" value="RF_mod_PrmC"/>
    <property type="match status" value="1"/>
</dbReference>
<dbReference type="InterPro" id="IPR029063">
    <property type="entry name" value="SAM-dependent_MTases_sf"/>
</dbReference>
<dbReference type="Pfam" id="PF05175">
    <property type="entry name" value="MTS"/>
    <property type="match status" value="1"/>
</dbReference>
<sequence>MTPDQWLRLNPLPKNEARMLLQHAGGYSRIELVTRGGDEMPDSVRQHADMLVQRRLNGEPVAYILGVREFYGRRFTVNPSVLIPRPETEHLVDAAIGRLPECGSIWDLGTGSGAVALTVALERPDAFVRASDISLSALETARKNAADLGAAVEFAHGSWFDTDMPSERQWDVIVSNPPYIENGDIHLSQGDLRFEPKNALTDFSDGMSCIRALAEGAPKYLVDGGFLLLEHGFNQGGAVRGVLVAHGFTEVETLTDLAGLDRVTFGKYMKHLK</sequence>
<dbReference type="PANTHER" id="PTHR18895:SF74">
    <property type="entry name" value="MTRF1L RELEASE FACTOR GLUTAMINE METHYLTRANSFERASE"/>
    <property type="match status" value="1"/>
</dbReference>
<evidence type="ECO:0000256" key="5">
    <source>
        <dbReference type="HAMAP-Rule" id="MF_02126"/>
    </source>
</evidence>
<keyword evidence="1 5" id="KW-0489">Methyltransferase</keyword>
<dbReference type="SUPFAM" id="SSF53335">
    <property type="entry name" value="S-adenosyl-L-methionine-dependent methyltransferases"/>
    <property type="match status" value="1"/>
</dbReference>
<dbReference type="PANTHER" id="PTHR18895">
    <property type="entry name" value="HEMK METHYLTRANSFERASE"/>
    <property type="match status" value="1"/>
</dbReference>
<feature type="binding site" evidence="5">
    <location>
        <begin position="176"/>
        <end position="179"/>
    </location>
    <ligand>
        <name>substrate</name>
    </ligand>
</feature>
<dbReference type="InterPro" id="IPR019874">
    <property type="entry name" value="RF_methyltr_PrmC"/>
</dbReference>
<dbReference type="InterPro" id="IPR004556">
    <property type="entry name" value="HemK-like"/>
</dbReference>
<feature type="binding site" evidence="5">
    <location>
        <begin position="109"/>
        <end position="113"/>
    </location>
    <ligand>
        <name>S-adenosyl-L-methionine</name>
        <dbReference type="ChEBI" id="CHEBI:59789"/>
    </ligand>
</feature>
<evidence type="ECO:0000256" key="1">
    <source>
        <dbReference type="ARBA" id="ARBA00022603"/>
    </source>
</evidence>